<dbReference type="Pfam" id="PF01523">
    <property type="entry name" value="PmbA_TldD_1st"/>
    <property type="match status" value="1"/>
</dbReference>
<dbReference type="InterPro" id="IPR051463">
    <property type="entry name" value="Peptidase_U62_metallo"/>
</dbReference>
<reference evidence="7 8" key="1">
    <citation type="submission" date="2015-09" db="EMBL/GenBank/DDBJ databases">
        <title>Genome announcement of multiple Pseudomonas syringae strains.</title>
        <authorList>
            <person name="Thakur S."/>
            <person name="Wang P.W."/>
            <person name="Gong Y."/>
            <person name="Weir B.S."/>
            <person name="Guttman D.S."/>
        </authorList>
    </citation>
    <scope>NUCLEOTIDE SEQUENCE [LARGE SCALE GENOMIC DNA]</scope>
    <source>
        <strain evidence="7 8">ICMP4303</strain>
    </source>
</reference>
<dbReference type="EMBL" id="LJPT01000054">
    <property type="protein sequence ID" value="KPW50140.1"/>
    <property type="molecule type" value="Genomic_DNA"/>
</dbReference>
<feature type="domain" description="Metalloprotease TldD/E C-terminal" evidence="6">
    <location>
        <begin position="268"/>
        <end position="506"/>
    </location>
</feature>
<evidence type="ECO:0000259" key="5">
    <source>
        <dbReference type="Pfam" id="PF01523"/>
    </source>
</evidence>
<keyword evidence="2" id="KW-0645">Protease</keyword>
<dbReference type="SUPFAM" id="SSF111283">
    <property type="entry name" value="Putative modulator of DNA gyrase, PmbA/TldD"/>
    <property type="match status" value="1"/>
</dbReference>
<organism evidence="7 8">
    <name type="scientific">Pseudomonas syringae pv. antirrhini</name>
    <dbReference type="NCBI Taxonomy" id="251702"/>
    <lineage>
        <taxon>Bacteria</taxon>
        <taxon>Pseudomonadati</taxon>
        <taxon>Pseudomonadota</taxon>
        <taxon>Gammaproteobacteria</taxon>
        <taxon>Pseudomonadales</taxon>
        <taxon>Pseudomonadaceae</taxon>
        <taxon>Pseudomonas</taxon>
    </lineage>
</organism>
<name>A0A0P9L9D0_9PSED</name>
<evidence type="ECO:0000256" key="1">
    <source>
        <dbReference type="ARBA" id="ARBA00005836"/>
    </source>
</evidence>
<dbReference type="InterPro" id="IPR045569">
    <property type="entry name" value="Metalloprtase-TldD/E_C"/>
</dbReference>
<evidence type="ECO:0000313" key="7">
    <source>
        <dbReference type="EMBL" id="KPW50140.1"/>
    </source>
</evidence>
<dbReference type="GO" id="GO:0005829">
    <property type="term" value="C:cytosol"/>
    <property type="evidence" value="ECO:0007669"/>
    <property type="project" value="TreeGrafter"/>
</dbReference>
<accession>A0A0P9L9D0</accession>
<dbReference type="AlphaFoldDB" id="A0A0P9L9D0"/>
<keyword evidence="3" id="KW-0378">Hydrolase</keyword>
<dbReference type="Pfam" id="PF19289">
    <property type="entry name" value="PmbA_TldD_3rd"/>
    <property type="match status" value="1"/>
</dbReference>
<comment type="caution">
    <text evidence="7">The sequence shown here is derived from an EMBL/GenBank/DDBJ whole genome shotgun (WGS) entry which is preliminary data.</text>
</comment>
<comment type="similarity">
    <text evidence="1">Belongs to the peptidase U62 family.</text>
</comment>
<evidence type="ECO:0000256" key="4">
    <source>
        <dbReference type="ARBA" id="ARBA00023049"/>
    </source>
</evidence>
<evidence type="ECO:0000256" key="2">
    <source>
        <dbReference type="ARBA" id="ARBA00022670"/>
    </source>
</evidence>
<dbReference type="InterPro" id="IPR002510">
    <property type="entry name" value="Metalloprtase-TldD/E_N"/>
</dbReference>
<protein>
    <submittedName>
        <fullName evidence="7">TldD/PmbA family protein</fullName>
    </submittedName>
</protein>
<dbReference type="Gene3D" id="3.30.2290.10">
    <property type="entry name" value="PmbA/TldD superfamily"/>
    <property type="match status" value="1"/>
</dbReference>
<dbReference type="Proteomes" id="UP000050425">
    <property type="component" value="Unassembled WGS sequence"/>
</dbReference>
<dbReference type="PATRIC" id="fig|251702.3.peg.5582"/>
<evidence type="ECO:0000259" key="6">
    <source>
        <dbReference type="Pfam" id="PF19289"/>
    </source>
</evidence>
<dbReference type="PANTHER" id="PTHR30624">
    <property type="entry name" value="UNCHARACTERIZED PROTEIN TLDD AND PMBA"/>
    <property type="match status" value="1"/>
</dbReference>
<evidence type="ECO:0000313" key="8">
    <source>
        <dbReference type="Proteomes" id="UP000050425"/>
    </source>
</evidence>
<dbReference type="InterPro" id="IPR035068">
    <property type="entry name" value="TldD/PmbA_N"/>
</dbReference>
<dbReference type="GO" id="GO:0008237">
    <property type="term" value="F:metallopeptidase activity"/>
    <property type="evidence" value="ECO:0007669"/>
    <property type="project" value="UniProtKB-KW"/>
</dbReference>
<dbReference type="GO" id="GO:0006508">
    <property type="term" value="P:proteolysis"/>
    <property type="evidence" value="ECO:0007669"/>
    <property type="project" value="UniProtKB-KW"/>
</dbReference>
<evidence type="ECO:0000256" key="3">
    <source>
        <dbReference type="ARBA" id="ARBA00022801"/>
    </source>
</evidence>
<sequence length="511" mass="55320">MAIFGVTPLSKQSAQKAIRTSPTTLKKELVCMFDFSARLKQHFAALQSEAQFFSVRYVRRTGQRLCVRKNVAEPPSLSSDEGAMLTVRLNGVEAYAATNDTSRQGLQAALQQAEALARRLAPHALLDLSEQAVSTARADYLSPNMDQAFPPLSDCIGLLMAESSAVPKDERLVNWQAILGLETVEQIYLNSAGAQLRQAQRFVFPGMSVTAYDGRDSQTRNLGGDNFGQQGGIEVLSSCGLIGSAARVADEALQLILAPNTPTGPRDLLLMPDQMVLQIHESIGHPLELDRILGDERNYAGTSFVKTSDFGILQYGSSLLNVTFDPDIPEQLASYAHDDDGTPANKQFLIRDGLLQRPLGGALSQYRSGLDGVANSRACGWNRAPIDRMANLNIEPGDQSMDGLIGTIEHGILMSSNRSWSIDDARNKFQFGCEWGQLIENGELKGVVKNPNYRAISAQFWKNLSAVGDASTFKVLGTPNCGKGEPNQVIRVGHASPACVFANVDVFGGDA</sequence>
<feature type="domain" description="Metalloprotease TldD/E N-terminal" evidence="5">
    <location>
        <begin position="55"/>
        <end position="117"/>
    </location>
</feature>
<dbReference type="InterPro" id="IPR036059">
    <property type="entry name" value="TldD/PmbA_sf"/>
</dbReference>
<keyword evidence="4" id="KW-0482">Metalloprotease</keyword>
<gene>
    <name evidence="7" type="ORF">ALO88_05547</name>
</gene>
<proteinExistence type="inferred from homology"/>
<dbReference type="PANTHER" id="PTHR30624:SF10">
    <property type="entry name" value="CONSERVED PROTEIN"/>
    <property type="match status" value="1"/>
</dbReference>